<reference evidence="1 2" key="1">
    <citation type="journal article" date="2019" name="Nat. Ecol. Evol.">
        <title>Megaphylogeny resolves global patterns of mushroom evolution.</title>
        <authorList>
            <person name="Varga T."/>
            <person name="Krizsan K."/>
            <person name="Foldi C."/>
            <person name="Dima B."/>
            <person name="Sanchez-Garcia M."/>
            <person name="Sanchez-Ramirez S."/>
            <person name="Szollosi G.J."/>
            <person name="Szarkandi J.G."/>
            <person name="Papp V."/>
            <person name="Albert L."/>
            <person name="Andreopoulos W."/>
            <person name="Angelini C."/>
            <person name="Antonin V."/>
            <person name="Barry K.W."/>
            <person name="Bougher N.L."/>
            <person name="Buchanan P."/>
            <person name="Buyck B."/>
            <person name="Bense V."/>
            <person name="Catcheside P."/>
            <person name="Chovatia M."/>
            <person name="Cooper J."/>
            <person name="Damon W."/>
            <person name="Desjardin D."/>
            <person name="Finy P."/>
            <person name="Geml J."/>
            <person name="Haridas S."/>
            <person name="Hughes K."/>
            <person name="Justo A."/>
            <person name="Karasinski D."/>
            <person name="Kautmanova I."/>
            <person name="Kiss B."/>
            <person name="Kocsube S."/>
            <person name="Kotiranta H."/>
            <person name="LaButti K.M."/>
            <person name="Lechner B.E."/>
            <person name="Liimatainen K."/>
            <person name="Lipzen A."/>
            <person name="Lukacs Z."/>
            <person name="Mihaltcheva S."/>
            <person name="Morgado L.N."/>
            <person name="Niskanen T."/>
            <person name="Noordeloos M.E."/>
            <person name="Ohm R.A."/>
            <person name="Ortiz-Santana B."/>
            <person name="Ovrebo C."/>
            <person name="Racz N."/>
            <person name="Riley R."/>
            <person name="Savchenko A."/>
            <person name="Shiryaev A."/>
            <person name="Soop K."/>
            <person name="Spirin V."/>
            <person name="Szebenyi C."/>
            <person name="Tomsovsky M."/>
            <person name="Tulloss R.E."/>
            <person name="Uehling J."/>
            <person name="Grigoriev I.V."/>
            <person name="Vagvolgyi C."/>
            <person name="Papp T."/>
            <person name="Martin F.M."/>
            <person name="Miettinen O."/>
            <person name="Hibbett D.S."/>
            <person name="Nagy L.G."/>
        </authorList>
    </citation>
    <scope>NUCLEOTIDE SEQUENCE [LARGE SCALE GENOMIC DNA]</scope>
    <source>
        <strain evidence="1 2">CBS 962.96</strain>
    </source>
</reference>
<keyword evidence="2" id="KW-1185">Reference proteome</keyword>
<dbReference type="OrthoDB" id="3139399at2759"/>
<dbReference type="Proteomes" id="UP000297245">
    <property type="component" value="Unassembled WGS sequence"/>
</dbReference>
<organism evidence="1 2">
    <name type="scientific">Dendrothele bispora (strain CBS 962.96)</name>
    <dbReference type="NCBI Taxonomy" id="1314807"/>
    <lineage>
        <taxon>Eukaryota</taxon>
        <taxon>Fungi</taxon>
        <taxon>Dikarya</taxon>
        <taxon>Basidiomycota</taxon>
        <taxon>Agaricomycotina</taxon>
        <taxon>Agaricomycetes</taxon>
        <taxon>Agaricomycetidae</taxon>
        <taxon>Agaricales</taxon>
        <taxon>Agaricales incertae sedis</taxon>
        <taxon>Dendrothele</taxon>
    </lineage>
</organism>
<dbReference type="AlphaFoldDB" id="A0A4S8MVW9"/>
<proteinExistence type="predicted"/>
<name>A0A4S8MVW9_DENBC</name>
<evidence type="ECO:0000313" key="1">
    <source>
        <dbReference type="EMBL" id="THV07438.1"/>
    </source>
</evidence>
<evidence type="ECO:0000313" key="2">
    <source>
        <dbReference type="Proteomes" id="UP000297245"/>
    </source>
</evidence>
<dbReference type="EMBL" id="ML179038">
    <property type="protein sequence ID" value="THV07438.1"/>
    <property type="molecule type" value="Genomic_DNA"/>
</dbReference>
<sequence>MQSPTTPFLNLLRSFTYPDDDQIPQIRHLLSHHENSLRHLRPEILHVVHQNNNFEPFNHLGDSQLHTLLCMQKSIEESLATHLSLFSPMRKLPTELLAEIFILCLPDQFYVAPDPLQAPLLLASVCAGWRTITLSTSNLWSSLCLRPGITYQRANPLLSTWLSRTSSRPLSLSLHAELWRRKEIAELLNRSSPRWKHICVYDELPKHKHTIWNHVLNVPMLETFELISPSGVSQEQLDNFASVLNSSNRLTQFIWKNGQMSSAALDVVWSKLTHITLNVELPPSFCLDLLQNAHNLVQLIYHNIRIPSSPDRTLLVPVCLPHLETIAMTFSDNPCVLFDSITLPALKSLELMASCHNSPFWFRLPYSMRSLFERSRCPLETLDIHLLCFDEDEFIDFLLPVHTTLREITLEMNDKSESFSVGDKVLNLLSSTTNGDESAERVSSLNSSTIAKPSPCLCPRLQSIAVYSCISCTEGAFSSMVQTRLIDPNPDDPSYVARLRLVEIFDTDHERSYLERLRDQGLILQVYSYHTKDPLKMDDEDEIRLRRLFQDGVLPTPQEHTINAN</sequence>
<accession>A0A4S8MVW9</accession>
<gene>
    <name evidence="1" type="ORF">K435DRAFT_960010</name>
</gene>
<protein>
    <submittedName>
        <fullName evidence="1">Uncharacterized protein</fullName>
    </submittedName>
</protein>